<keyword evidence="2" id="KW-0858">Xylan degradation</keyword>
<dbReference type="InterPro" id="IPR006710">
    <property type="entry name" value="Glyco_hydro_43"/>
</dbReference>
<proteinExistence type="inferred from homology"/>
<comment type="caution">
    <text evidence="8">The sequence shown here is derived from an EMBL/GenBank/DDBJ whole genome shotgun (WGS) entry which is preliminary data.</text>
</comment>
<evidence type="ECO:0000256" key="5">
    <source>
        <dbReference type="ARBA" id="ARBA00023295"/>
    </source>
</evidence>
<dbReference type="Gene3D" id="2.115.10.20">
    <property type="entry name" value="Glycosyl hydrolase domain, family 43"/>
    <property type="match status" value="1"/>
</dbReference>
<keyword evidence="4" id="KW-0119">Carbohydrate metabolism</keyword>
<keyword evidence="9" id="KW-1185">Reference proteome</keyword>
<evidence type="ECO:0000313" key="8">
    <source>
        <dbReference type="EMBL" id="MFC3200779.1"/>
    </source>
</evidence>
<evidence type="ECO:0000256" key="4">
    <source>
        <dbReference type="ARBA" id="ARBA00023277"/>
    </source>
</evidence>
<reference evidence="9" key="1">
    <citation type="journal article" date="2019" name="Int. J. Syst. Evol. Microbiol.">
        <title>The Global Catalogue of Microorganisms (GCM) 10K type strain sequencing project: providing services to taxonomists for standard genome sequencing and annotation.</title>
        <authorList>
            <consortium name="The Broad Institute Genomics Platform"/>
            <consortium name="The Broad Institute Genome Sequencing Center for Infectious Disease"/>
            <person name="Wu L."/>
            <person name="Ma J."/>
        </authorList>
    </citation>
    <scope>NUCLEOTIDE SEQUENCE [LARGE SCALE GENOMIC DNA]</scope>
    <source>
        <strain evidence="9">KCTC 52449</strain>
    </source>
</reference>
<dbReference type="PANTHER" id="PTHR43772:SF2">
    <property type="entry name" value="PUTATIVE (AFU_ORTHOLOGUE AFUA_2G04480)-RELATED"/>
    <property type="match status" value="1"/>
</dbReference>
<dbReference type="RefSeq" id="WP_123327196.1">
    <property type="nucleotide sequence ID" value="NZ_JBHRSX010000008.1"/>
</dbReference>
<dbReference type="GO" id="GO:0016787">
    <property type="term" value="F:hydrolase activity"/>
    <property type="evidence" value="ECO:0007669"/>
    <property type="project" value="UniProtKB-KW"/>
</dbReference>
<dbReference type="CDD" id="cd18618">
    <property type="entry name" value="GH43_Xsa43E-like"/>
    <property type="match status" value="1"/>
</dbReference>
<comment type="similarity">
    <text evidence="1 6">Belongs to the glycosyl hydrolase 43 family.</text>
</comment>
<keyword evidence="2" id="KW-0624">Polysaccharide degradation</keyword>
<dbReference type="EMBL" id="JBHRSX010000008">
    <property type="protein sequence ID" value="MFC3200779.1"/>
    <property type="molecule type" value="Genomic_DNA"/>
</dbReference>
<evidence type="ECO:0000256" key="7">
    <source>
        <dbReference type="SAM" id="SignalP"/>
    </source>
</evidence>
<evidence type="ECO:0000256" key="1">
    <source>
        <dbReference type="ARBA" id="ARBA00009865"/>
    </source>
</evidence>
<keyword evidence="3 6" id="KW-0378">Hydrolase</keyword>
<dbReference type="InterPro" id="IPR052176">
    <property type="entry name" value="Glycosyl_Hydrlase_43_Enz"/>
</dbReference>
<evidence type="ECO:0000256" key="6">
    <source>
        <dbReference type="RuleBase" id="RU361187"/>
    </source>
</evidence>
<dbReference type="Pfam" id="PF04616">
    <property type="entry name" value="Glyco_hydro_43"/>
    <property type="match status" value="1"/>
</dbReference>
<feature type="chain" id="PRO_5046555861" evidence="7">
    <location>
        <begin position="21"/>
        <end position="318"/>
    </location>
</feature>
<name>A0ABV7JRP4_9ALTE</name>
<gene>
    <name evidence="8" type="ORF">ACFOEW_02960</name>
</gene>
<dbReference type="SUPFAM" id="SSF75005">
    <property type="entry name" value="Arabinanase/levansucrase/invertase"/>
    <property type="match status" value="1"/>
</dbReference>
<organism evidence="8 9">
    <name type="scientific">Alteromonas oceani</name>
    <dbReference type="NCBI Taxonomy" id="2071609"/>
    <lineage>
        <taxon>Bacteria</taxon>
        <taxon>Pseudomonadati</taxon>
        <taxon>Pseudomonadota</taxon>
        <taxon>Gammaproteobacteria</taxon>
        <taxon>Alteromonadales</taxon>
        <taxon>Alteromonadaceae</taxon>
        <taxon>Alteromonas/Salinimonas group</taxon>
        <taxon>Alteromonas</taxon>
    </lineage>
</organism>
<evidence type="ECO:0000313" key="9">
    <source>
        <dbReference type="Proteomes" id="UP001595477"/>
    </source>
</evidence>
<dbReference type="PANTHER" id="PTHR43772">
    <property type="entry name" value="ENDO-1,4-BETA-XYLANASE"/>
    <property type="match status" value="1"/>
</dbReference>
<dbReference type="Proteomes" id="UP001595477">
    <property type="component" value="Unassembled WGS sequence"/>
</dbReference>
<evidence type="ECO:0000256" key="3">
    <source>
        <dbReference type="ARBA" id="ARBA00022801"/>
    </source>
</evidence>
<protein>
    <submittedName>
        <fullName evidence="8">Glycoside hydrolase family 43 protein</fullName>
    </submittedName>
</protein>
<keyword evidence="5 6" id="KW-0326">Glycosidase</keyword>
<evidence type="ECO:0000256" key="2">
    <source>
        <dbReference type="ARBA" id="ARBA00022651"/>
    </source>
</evidence>
<feature type="signal peptide" evidence="7">
    <location>
        <begin position="1"/>
        <end position="20"/>
    </location>
</feature>
<sequence length="318" mass="35746">MGKRLLCTAFACLFASAASADNPIITDVFTADPAAMVYNDTVYLYTGHDEAPNNDKFFEMHDWLAFSSTDMVNWKAHGPIMKGVDFEWAVPGFAWASHMVEKDGTFYFYTTVRHDETKPGFAIGVATSDSPTGPFKDAIGKALITDDMTTHTPNDWDDIDPAIFIEENGDAYMFFGNLMPKYVKLKDNMLELDGEIKTIDVPNYTEASWVHKKGDNYYFSYACEFPEKICYAMSKSIHGPWEYKGILNEVAGNSETNHQSIIEYKGKSYFIYHTGALPPKDGKASGGRFRRSVAVEPLYYNQDGTLKRVIMTTEGVQK</sequence>
<dbReference type="InterPro" id="IPR023296">
    <property type="entry name" value="Glyco_hydro_beta-prop_sf"/>
</dbReference>
<accession>A0ABV7JRP4</accession>
<keyword evidence="7" id="KW-0732">Signal</keyword>